<dbReference type="InterPro" id="IPR012854">
    <property type="entry name" value="Cu_amine_oxidase-like_N"/>
</dbReference>
<protein>
    <recommendedName>
        <fullName evidence="3">Fibronectin type-III domain-containing protein</fullName>
    </recommendedName>
</protein>
<dbReference type="InterPro" id="IPR036116">
    <property type="entry name" value="FN3_sf"/>
</dbReference>
<dbReference type="OrthoDB" id="2503396at2"/>
<dbReference type="EMBL" id="PVNS01000006">
    <property type="protein sequence ID" value="PRO65821.1"/>
    <property type="molecule type" value="Genomic_DNA"/>
</dbReference>
<dbReference type="Gene3D" id="3.30.457.10">
    <property type="entry name" value="Copper amine oxidase-like, N-terminal domain"/>
    <property type="match status" value="1"/>
</dbReference>
<feature type="compositionally biased region" description="Pro residues" evidence="1">
    <location>
        <begin position="154"/>
        <end position="169"/>
    </location>
</feature>
<evidence type="ECO:0000313" key="5">
    <source>
        <dbReference type="Proteomes" id="UP000243650"/>
    </source>
</evidence>
<name>A0A2P6MHR8_ALKUR</name>
<dbReference type="SUPFAM" id="SSF55383">
    <property type="entry name" value="Copper amine oxidase, domain N"/>
    <property type="match status" value="1"/>
</dbReference>
<reference evidence="4 5" key="1">
    <citation type="submission" date="2018-03" db="EMBL/GenBank/DDBJ databases">
        <title>Bacillus urumqiensis sp. nov., a moderately haloalkaliphilic bacterium isolated from a salt lake.</title>
        <authorList>
            <person name="Zhao B."/>
            <person name="Liao Z."/>
        </authorList>
    </citation>
    <scope>NUCLEOTIDE SEQUENCE [LARGE SCALE GENOMIC DNA]</scope>
    <source>
        <strain evidence="4 5">BZ-SZ-XJ18</strain>
    </source>
</reference>
<dbReference type="InterPro" id="IPR036582">
    <property type="entry name" value="Mao_N_sf"/>
</dbReference>
<dbReference type="InterPro" id="IPR013783">
    <property type="entry name" value="Ig-like_fold"/>
</dbReference>
<dbReference type="RefSeq" id="WP_105958917.1">
    <property type="nucleotide sequence ID" value="NZ_PVNS01000006.1"/>
</dbReference>
<evidence type="ECO:0000259" key="3">
    <source>
        <dbReference type="PROSITE" id="PS50853"/>
    </source>
</evidence>
<dbReference type="Proteomes" id="UP000243650">
    <property type="component" value="Unassembled WGS sequence"/>
</dbReference>
<comment type="caution">
    <text evidence="4">The sequence shown here is derived from an EMBL/GenBank/DDBJ whole genome shotgun (WGS) entry which is preliminary data.</text>
</comment>
<dbReference type="PROSITE" id="PS50853">
    <property type="entry name" value="FN3"/>
    <property type="match status" value="1"/>
</dbReference>
<feature type="chain" id="PRO_5015105422" description="Fibronectin type-III domain-containing protein" evidence="2">
    <location>
        <begin position="25"/>
        <end position="380"/>
    </location>
</feature>
<feature type="domain" description="Fibronectin type-III" evidence="3">
    <location>
        <begin position="177"/>
        <end position="271"/>
    </location>
</feature>
<feature type="region of interest" description="Disordered" evidence="1">
    <location>
        <begin position="139"/>
        <end position="182"/>
    </location>
</feature>
<organism evidence="4 5">
    <name type="scientific">Alkalicoccus urumqiensis</name>
    <name type="common">Bacillus urumqiensis</name>
    <dbReference type="NCBI Taxonomy" id="1548213"/>
    <lineage>
        <taxon>Bacteria</taxon>
        <taxon>Bacillati</taxon>
        <taxon>Bacillota</taxon>
        <taxon>Bacilli</taxon>
        <taxon>Bacillales</taxon>
        <taxon>Bacillaceae</taxon>
        <taxon>Alkalicoccus</taxon>
    </lineage>
</organism>
<evidence type="ECO:0000256" key="2">
    <source>
        <dbReference type="SAM" id="SignalP"/>
    </source>
</evidence>
<dbReference type="Gene3D" id="2.60.40.10">
    <property type="entry name" value="Immunoglobulins"/>
    <property type="match status" value="1"/>
</dbReference>
<sequence>MMKKFLLWLVVFTVAFGFALPASAAQAPAVIIDGERQYYDQPPVIDSGRTLVPLRGIFEELGAQVYWDQATQTVSATGPARVELTIGENRAFVNGDSVSLDVPAQIRQGRTLVPLRFVGEALGASVNWNGATRVITIKSPEIEKEAPSEEEDVPPPPAAPAPPPPPTAPEPDSEPEVPSPPTGAFAWYSDEAIYISWDENPEIDYYYVYYSDNQDGPYLVFGDENDPQAFDYGVEDTDVYPGETWYYKVTAVKNGVESDFSNVISASVPQSEPEALDLHIVADDYDNTYLGLATTYYHEDSIYNENEFYGSSTGPFSIWNPYSKFGNDYGMYSAFSPIAKYPPMLVDDEGFIYARISINPYISDGIHPYDLYDLLDRNGY</sequence>
<dbReference type="SUPFAM" id="SSF49265">
    <property type="entry name" value="Fibronectin type III"/>
    <property type="match status" value="1"/>
</dbReference>
<feature type="signal peptide" evidence="2">
    <location>
        <begin position="1"/>
        <end position="24"/>
    </location>
</feature>
<dbReference type="Pfam" id="PF07833">
    <property type="entry name" value="Cu_amine_oxidN1"/>
    <property type="match status" value="1"/>
</dbReference>
<evidence type="ECO:0000313" key="4">
    <source>
        <dbReference type="EMBL" id="PRO65821.1"/>
    </source>
</evidence>
<proteinExistence type="predicted"/>
<keyword evidence="5" id="KW-1185">Reference proteome</keyword>
<gene>
    <name evidence="4" type="ORF">C6I21_07950</name>
</gene>
<dbReference type="InterPro" id="IPR003961">
    <property type="entry name" value="FN3_dom"/>
</dbReference>
<accession>A0A2P6MHR8</accession>
<keyword evidence="2" id="KW-0732">Signal</keyword>
<dbReference type="AlphaFoldDB" id="A0A2P6MHR8"/>
<evidence type="ECO:0000256" key="1">
    <source>
        <dbReference type="SAM" id="MobiDB-lite"/>
    </source>
</evidence>